<dbReference type="RefSeq" id="XP_035347918.1">
    <property type="nucleotide sequence ID" value="XM_035492025.1"/>
</dbReference>
<gene>
    <name evidence="1" type="ORF">TRUGW13939_08900</name>
</gene>
<dbReference type="Gene3D" id="3.40.50.300">
    <property type="entry name" value="P-loop containing nucleotide triphosphate hydrolases"/>
    <property type="match status" value="1"/>
</dbReference>
<dbReference type="SUPFAM" id="SSF52540">
    <property type="entry name" value="P-loop containing nucleoside triphosphate hydrolases"/>
    <property type="match status" value="1"/>
</dbReference>
<keyword evidence="2" id="KW-1185">Reference proteome</keyword>
<evidence type="ECO:0000313" key="2">
    <source>
        <dbReference type="Proteomes" id="UP000509510"/>
    </source>
</evidence>
<evidence type="ECO:0000313" key="1">
    <source>
        <dbReference type="EMBL" id="QKX61744.1"/>
    </source>
</evidence>
<dbReference type="EMBL" id="CP055902">
    <property type="protein sequence ID" value="QKX61744.1"/>
    <property type="molecule type" value="Genomic_DNA"/>
</dbReference>
<accession>A0A7H8R5T5</accession>
<dbReference type="AlphaFoldDB" id="A0A7H8R5T5"/>
<dbReference type="OrthoDB" id="8954335at2759"/>
<proteinExistence type="predicted"/>
<reference evidence="2" key="1">
    <citation type="submission" date="2020-06" db="EMBL/GenBank/DDBJ databases">
        <title>A chromosome-scale genome assembly of Talaromyces rugulosus W13939.</title>
        <authorList>
            <person name="Wang B."/>
            <person name="Guo L."/>
            <person name="Ye K."/>
            <person name="Wang L."/>
        </authorList>
    </citation>
    <scope>NUCLEOTIDE SEQUENCE [LARGE SCALE GENOMIC DNA]</scope>
    <source>
        <strain evidence="2">W13939</strain>
    </source>
</reference>
<organism evidence="1 2">
    <name type="scientific">Talaromyces rugulosus</name>
    <name type="common">Penicillium rugulosum</name>
    <dbReference type="NCBI Taxonomy" id="121627"/>
    <lineage>
        <taxon>Eukaryota</taxon>
        <taxon>Fungi</taxon>
        <taxon>Dikarya</taxon>
        <taxon>Ascomycota</taxon>
        <taxon>Pezizomycotina</taxon>
        <taxon>Eurotiomycetes</taxon>
        <taxon>Eurotiomycetidae</taxon>
        <taxon>Eurotiales</taxon>
        <taxon>Trichocomaceae</taxon>
        <taxon>Talaromyces</taxon>
        <taxon>Talaromyces sect. Islandici</taxon>
    </lineage>
</organism>
<evidence type="ECO:0008006" key="3">
    <source>
        <dbReference type="Google" id="ProtNLM"/>
    </source>
</evidence>
<protein>
    <recommendedName>
        <fullName evidence="3">G domain-containing protein</fullName>
    </recommendedName>
</protein>
<dbReference type="Proteomes" id="UP000509510">
    <property type="component" value="Chromosome V"/>
</dbReference>
<sequence>MSDTAQQDENDRVKKENGEIFRQLNESELRGKVKVIIIIGPAGSGKTNLVKLITNKDMKVGHDLKSGFGDPDLPAEEVEAIIYSTLGYFTRALGGVHGVLHVQSIFEPRSSQEIRDSIRFLDKIASKRKGDFEKLEMQMAKEEWKIFGIDSRDGSRSFRFGVDVEQDNDEDKEIAKKKIINSVFQRYRIKKPEELVMPFSEWSGGEQFVTIAMYTIGGMVVTGMGGILTLGVMFGEVAVDFSIKFLF</sequence>
<dbReference type="InterPro" id="IPR027417">
    <property type="entry name" value="P-loop_NTPase"/>
</dbReference>
<name>A0A7H8R5T5_TALRU</name>
<dbReference type="GeneID" id="55996384"/>
<dbReference type="KEGG" id="trg:TRUGW13939_08900"/>